<accession>A0ABS4XAA5</accession>
<reference evidence="1 2" key="1">
    <citation type="submission" date="2021-03" db="EMBL/GenBank/DDBJ databases">
        <title>Sequencing the genomes of 1000 actinobacteria strains.</title>
        <authorList>
            <person name="Klenk H.-P."/>
        </authorList>
    </citation>
    <scope>NUCLEOTIDE SEQUENCE [LARGE SCALE GENOMIC DNA]</scope>
    <source>
        <strain evidence="1 2">DSM 15797</strain>
    </source>
</reference>
<proteinExistence type="predicted"/>
<comment type="caution">
    <text evidence="1">The sequence shown here is derived from an EMBL/GenBank/DDBJ whole genome shotgun (WGS) entry which is preliminary data.</text>
</comment>
<sequence>MGTEAGPEETKISVTTLNAPSSDLLRQIDDICSSPATRWNYFWGDVWTCTVNGKL</sequence>
<evidence type="ECO:0000313" key="2">
    <source>
        <dbReference type="Proteomes" id="UP001296993"/>
    </source>
</evidence>
<organism evidence="1 2">
    <name type="scientific">Paeniglutamicibacter kerguelensis</name>
    <dbReference type="NCBI Taxonomy" id="254788"/>
    <lineage>
        <taxon>Bacteria</taxon>
        <taxon>Bacillati</taxon>
        <taxon>Actinomycetota</taxon>
        <taxon>Actinomycetes</taxon>
        <taxon>Micrococcales</taxon>
        <taxon>Micrococcaceae</taxon>
        <taxon>Paeniglutamicibacter</taxon>
    </lineage>
</organism>
<dbReference type="RefSeq" id="WP_209996214.1">
    <property type="nucleotide sequence ID" value="NZ_BAAAJY010000015.1"/>
</dbReference>
<protein>
    <submittedName>
        <fullName evidence="1">Uncharacterized protein</fullName>
    </submittedName>
</protein>
<gene>
    <name evidence="1" type="ORF">JOF47_000911</name>
</gene>
<evidence type="ECO:0000313" key="1">
    <source>
        <dbReference type="EMBL" id="MBP2385400.1"/>
    </source>
</evidence>
<dbReference type="EMBL" id="JAGIOF010000001">
    <property type="protein sequence ID" value="MBP2385400.1"/>
    <property type="molecule type" value="Genomic_DNA"/>
</dbReference>
<keyword evidence="2" id="KW-1185">Reference proteome</keyword>
<dbReference type="Proteomes" id="UP001296993">
    <property type="component" value="Unassembled WGS sequence"/>
</dbReference>
<name>A0ABS4XAA5_9MICC</name>